<accession>A0A0A9BK99</accession>
<evidence type="ECO:0000313" key="1">
    <source>
        <dbReference type="EMBL" id="JAD61605.1"/>
    </source>
</evidence>
<sequence length="16" mass="1848">MPHKKIHSATEAYYTA</sequence>
<proteinExistence type="predicted"/>
<reference evidence="1" key="2">
    <citation type="journal article" date="2015" name="Data Brief">
        <title>Shoot transcriptome of the giant reed, Arundo donax.</title>
        <authorList>
            <person name="Barrero R.A."/>
            <person name="Guerrero F.D."/>
            <person name="Moolhuijzen P."/>
            <person name="Goolsby J.A."/>
            <person name="Tidwell J."/>
            <person name="Bellgard S.E."/>
            <person name="Bellgard M.I."/>
        </authorList>
    </citation>
    <scope>NUCLEOTIDE SEQUENCE</scope>
    <source>
        <tissue evidence="1">Shoot tissue taken approximately 20 cm above the soil surface</tissue>
    </source>
</reference>
<reference evidence="1" key="1">
    <citation type="submission" date="2014-09" db="EMBL/GenBank/DDBJ databases">
        <authorList>
            <person name="Magalhaes I.L.F."/>
            <person name="Oliveira U."/>
            <person name="Santos F.R."/>
            <person name="Vidigal T.H.D.A."/>
            <person name="Brescovit A.D."/>
            <person name="Santos A.J."/>
        </authorList>
    </citation>
    <scope>NUCLEOTIDE SEQUENCE</scope>
    <source>
        <tissue evidence="1">Shoot tissue taken approximately 20 cm above the soil surface</tissue>
    </source>
</reference>
<dbReference type="AlphaFoldDB" id="A0A0A9BK99"/>
<organism evidence="1">
    <name type="scientific">Arundo donax</name>
    <name type="common">Giant reed</name>
    <name type="synonym">Donax arundinaceus</name>
    <dbReference type="NCBI Taxonomy" id="35708"/>
    <lineage>
        <taxon>Eukaryota</taxon>
        <taxon>Viridiplantae</taxon>
        <taxon>Streptophyta</taxon>
        <taxon>Embryophyta</taxon>
        <taxon>Tracheophyta</taxon>
        <taxon>Spermatophyta</taxon>
        <taxon>Magnoliopsida</taxon>
        <taxon>Liliopsida</taxon>
        <taxon>Poales</taxon>
        <taxon>Poaceae</taxon>
        <taxon>PACMAD clade</taxon>
        <taxon>Arundinoideae</taxon>
        <taxon>Arundineae</taxon>
        <taxon>Arundo</taxon>
    </lineage>
</organism>
<dbReference type="EMBL" id="GBRH01236290">
    <property type="protein sequence ID" value="JAD61605.1"/>
    <property type="molecule type" value="Transcribed_RNA"/>
</dbReference>
<protein>
    <submittedName>
        <fullName evidence="1">Uncharacterized protein</fullName>
    </submittedName>
</protein>
<name>A0A0A9BK99_ARUDO</name>